<dbReference type="HAMAP" id="MF_00116">
    <property type="entry name" value="dUTPase_bact"/>
    <property type="match status" value="1"/>
</dbReference>
<sequence>MVTVLLQRLSHGADLPLPAYETAGAAGLDLRAAIGEPVMLAPGARTLVPTGLAMQLPAGFEGQVRPRSGLALRHGVTVLNAPGTVDSDYRGEVSVVLINHGSEPFTVTRGDRIAQLVIAPVSHARLSEVEMLDETARGAGGYGSTGVSGGANAGGRP</sequence>
<dbReference type="PANTHER" id="PTHR11241:SF0">
    <property type="entry name" value="DEOXYURIDINE 5'-TRIPHOSPHATE NUCLEOTIDOHYDROLASE"/>
    <property type="match status" value="1"/>
</dbReference>
<dbReference type="RefSeq" id="WP_091857441.1">
    <property type="nucleotide sequence ID" value="NZ_FNBZ01000004.1"/>
</dbReference>
<evidence type="ECO:0000256" key="4">
    <source>
        <dbReference type="ARBA" id="ARBA00047686"/>
    </source>
</evidence>
<evidence type="ECO:0000259" key="7">
    <source>
        <dbReference type="Pfam" id="PF00692"/>
    </source>
</evidence>
<comment type="caution">
    <text evidence="5">Lacks conserved residue(s) required for the propagation of feature annotation.</text>
</comment>
<dbReference type="CDD" id="cd07557">
    <property type="entry name" value="trimeric_dUTPase"/>
    <property type="match status" value="1"/>
</dbReference>
<dbReference type="NCBIfam" id="NF001862">
    <property type="entry name" value="PRK00601.1"/>
    <property type="match status" value="1"/>
</dbReference>
<reference evidence="8 9" key="1">
    <citation type="submission" date="2016-10" db="EMBL/GenBank/DDBJ databases">
        <authorList>
            <person name="Varghese N."/>
            <person name="Submissions S."/>
        </authorList>
    </citation>
    <scope>NUCLEOTIDE SEQUENCE [LARGE SCALE GENOMIC DNA]</scope>
    <source>
        <strain evidence="8 9">DSM 26672</strain>
    </source>
</reference>
<dbReference type="NCBIfam" id="TIGR00576">
    <property type="entry name" value="dut"/>
    <property type="match status" value="1"/>
</dbReference>
<evidence type="ECO:0000256" key="6">
    <source>
        <dbReference type="SAM" id="MobiDB-lite"/>
    </source>
</evidence>
<keyword evidence="9" id="KW-1185">Reference proteome</keyword>
<dbReference type="Gene3D" id="2.70.40.10">
    <property type="match status" value="1"/>
</dbReference>
<keyword evidence="3 5" id="KW-0546">Nucleotide metabolism</keyword>
<feature type="domain" description="dUTPase-like" evidence="7">
    <location>
        <begin position="16"/>
        <end position="146"/>
    </location>
</feature>
<evidence type="ECO:0000256" key="1">
    <source>
        <dbReference type="ARBA" id="ARBA00006581"/>
    </source>
</evidence>
<keyword evidence="5" id="KW-0479">Metal-binding</keyword>
<feature type="binding site" evidence="5">
    <location>
        <begin position="84"/>
        <end position="86"/>
    </location>
    <ligand>
        <name>substrate</name>
    </ligand>
</feature>
<dbReference type="InterPro" id="IPR036157">
    <property type="entry name" value="dUTPase-like_sf"/>
</dbReference>
<dbReference type="EC" id="3.6.1.23" evidence="5"/>
<dbReference type="EMBL" id="FNBZ01000004">
    <property type="protein sequence ID" value="SDG56629.1"/>
    <property type="molecule type" value="Genomic_DNA"/>
</dbReference>
<proteinExistence type="inferred from homology"/>
<evidence type="ECO:0000313" key="9">
    <source>
        <dbReference type="Proteomes" id="UP000199468"/>
    </source>
</evidence>
<comment type="caution">
    <text evidence="8">The sequence shown here is derived from an EMBL/GenBank/DDBJ whole genome shotgun (WGS) entry which is preliminary data.</text>
</comment>
<dbReference type="SUPFAM" id="SSF51283">
    <property type="entry name" value="dUTPase-like"/>
    <property type="match status" value="1"/>
</dbReference>
<organism evidence="8 9">
    <name type="scientific">Bosea robiniae</name>
    <dbReference type="NCBI Taxonomy" id="1036780"/>
    <lineage>
        <taxon>Bacteria</taxon>
        <taxon>Pseudomonadati</taxon>
        <taxon>Pseudomonadota</taxon>
        <taxon>Alphaproteobacteria</taxon>
        <taxon>Hyphomicrobiales</taxon>
        <taxon>Boseaceae</taxon>
        <taxon>Bosea</taxon>
    </lineage>
</organism>
<evidence type="ECO:0000256" key="5">
    <source>
        <dbReference type="HAMAP-Rule" id="MF_00116"/>
    </source>
</evidence>
<gene>
    <name evidence="5" type="primary">dut</name>
    <name evidence="8" type="ORF">SAMN05421844_104365</name>
</gene>
<dbReference type="Proteomes" id="UP000199468">
    <property type="component" value="Unassembled WGS sequence"/>
</dbReference>
<feature type="binding site" evidence="5">
    <location>
        <position position="80"/>
    </location>
    <ligand>
        <name>substrate</name>
    </ligand>
</feature>
<comment type="function">
    <text evidence="5">This enzyme is involved in nucleotide metabolism: it produces dUMP, the immediate precursor of thymidine nucleotides and it decreases the intracellular concentration of dUTP so that uracil cannot be incorporated into DNA.</text>
</comment>
<feature type="region of interest" description="Disordered" evidence="6">
    <location>
        <begin position="138"/>
        <end position="157"/>
    </location>
</feature>
<dbReference type="PANTHER" id="PTHR11241">
    <property type="entry name" value="DEOXYURIDINE 5'-TRIPHOSPHATE NUCLEOTIDOHYDROLASE"/>
    <property type="match status" value="1"/>
</dbReference>
<comment type="cofactor">
    <cofactor evidence="5">
        <name>Mg(2+)</name>
        <dbReference type="ChEBI" id="CHEBI:18420"/>
    </cofactor>
</comment>
<evidence type="ECO:0000256" key="2">
    <source>
        <dbReference type="ARBA" id="ARBA00022801"/>
    </source>
</evidence>
<protein>
    <recommendedName>
        <fullName evidence="5">Deoxyuridine 5'-triphosphate nucleotidohydrolase</fullName>
        <shortName evidence="5">dUTPase</shortName>
        <ecNumber evidence="5">3.6.1.23</ecNumber>
    </recommendedName>
    <alternativeName>
        <fullName evidence="5">dUTP pyrophosphatase</fullName>
    </alternativeName>
</protein>
<feature type="binding site" evidence="5">
    <location>
        <begin position="67"/>
        <end position="69"/>
    </location>
    <ligand>
        <name>substrate</name>
    </ligand>
</feature>
<comment type="catalytic activity">
    <reaction evidence="4 5">
        <text>dUTP + H2O = dUMP + diphosphate + H(+)</text>
        <dbReference type="Rhea" id="RHEA:10248"/>
        <dbReference type="ChEBI" id="CHEBI:15377"/>
        <dbReference type="ChEBI" id="CHEBI:15378"/>
        <dbReference type="ChEBI" id="CHEBI:33019"/>
        <dbReference type="ChEBI" id="CHEBI:61555"/>
        <dbReference type="ChEBI" id="CHEBI:246422"/>
        <dbReference type="EC" id="3.6.1.23"/>
    </reaction>
</comment>
<name>A0ABY0P200_9HYPH</name>
<dbReference type="InterPro" id="IPR008181">
    <property type="entry name" value="dUTPase"/>
</dbReference>
<comment type="pathway">
    <text evidence="5">Pyrimidine metabolism; dUMP biosynthesis; dUMP from dCTP (dUTP route): step 2/2.</text>
</comment>
<dbReference type="Pfam" id="PF00692">
    <property type="entry name" value="dUTPase"/>
    <property type="match status" value="1"/>
</dbReference>
<dbReference type="InterPro" id="IPR033704">
    <property type="entry name" value="dUTPase_trimeric"/>
</dbReference>
<comment type="similarity">
    <text evidence="1 5">Belongs to the dUTPase family.</text>
</comment>
<evidence type="ECO:0000313" key="8">
    <source>
        <dbReference type="EMBL" id="SDG56629.1"/>
    </source>
</evidence>
<accession>A0ABY0P200</accession>
<keyword evidence="5" id="KW-0460">Magnesium</keyword>
<dbReference type="InterPro" id="IPR029054">
    <property type="entry name" value="dUTPase-like"/>
</dbReference>
<evidence type="ECO:0000256" key="3">
    <source>
        <dbReference type="ARBA" id="ARBA00023080"/>
    </source>
</evidence>
<keyword evidence="2 5" id="KW-0378">Hydrolase</keyword>